<dbReference type="Pfam" id="PF23622">
    <property type="entry name" value="LRR_At1g61320_AtMIF1"/>
    <property type="match status" value="1"/>
</dbReference>
<feature type="domain" description="At1g61320/AtMIF1 LRR" evidence="1">
    <location>
        <begin position="104"/>
        <end position="490"/>
    </location>
</feature>
<dbReference type="SUPFAM" id="SSF52047">
    <property type="entry name" value="RNI-like"/>
    <property type="match status" value="1"/>
</dbReference>
<dbReference type="AlphaFoldDB" id="A0A3L6E6V6"/>
<dbReference type="SUPFAM" id="SSF81383">
    <property type="entry name" value="F-box domain"/>
    <property type="match status" value="1"/>
</dbReference>
<proteinExistence type="predicted"/>
<dbReference type="InterPro" id="IPR036047">
    <property type="entry name" value="F-box-like_dom_sf"/>
</dbReference>
<organism evidence="2">
    <name type="scientific">Zea mays</name>
    <name type="common">Maize</name>
    <dbReference type="NCBI Taxonomy" id="4577"/>
    <lineage>
        <taxon>Eukaryota</taxon>
        <taxon>Viridiplantae</taxon>
        <taxon>Streptophyta</taxon>
        <taxon>Embryophyta</taxon>
        <taxon>Tracheophyta</taxon>
        <taxon>Spermatophyta</taxon>
        <taxon>Magnoliopsida</taxon>
        <taxon>Liliopsida</taxon>
        <taxon>Poales</taxon>
        <taxon>Poaceae</taxon>
        <taxon>PACMAD clade</taxon>
        <taxon>Panicoideae</taxon>
        <taxon>Andropogonodae</taxon>
        <taxon>Andropogoneae</taxon>
        <taxon>Tripsacinae</taxon>
        <taxon>Zea</taxon>
    </lineage>
</organism>
<dbReference type="PANTHER" id="PTHR34145:SF7">
    <property type="entry name" value="F-BOX_LRR-REPEAT PROTEIN"/>
    <property type="match status" value="1"/>
</dbReference>
<reference evidence="2" key="1">
    <citation type="journal article" date="2018" name="Nat. Genet.">
        <title>Extensive intraspecific gene order and gene structural variations between Mo17 and other maize genomes.</title>
        <authorList>
            <person name="Sun S."/>
            <person name="Zhou Y."/>
            <person name="Chen J."/>
            <person name="Shi J."/>
            <person name="Zhao H."/>
            <person name="Zhao H."/>
            <person name="Song W."/>
            <person name="Zhang M."/>
            <person name="Cui Y."/>
            <person name="Dong X."/>
            <person name="Liu H."/>
            <person name="Ma X."/>
            <person name="Jiao Y."/>
            <person name="Wang B."/>
            <person name="Wei X."/>
            <person name="Stein J.C."/>
            <person name="Glaubitz J.C."/>
            <person name="Lu F."/>
            <person name="Yu G."/>
            <person name="Liang C."/>
            <person name="Fengler K."/>
            <person name="Li B."/>
            <person name="Rafalski A."/>
            <person name="Schnable P.S."/>
            <person name="Ware D.H."/>
            <person name="Buckler E.S."/>
            <person name="Lai J."/>
        </authorList>
    </citation>
    <scope>NUCLEOTIDE SEQUENCE [LARGE SCALE GENOMIC DNA]</scope>
    <source>
        <tissue evidence="2">Seedling</tissue>
    </source>
</reference>
<dbReference type="PANTHER" id="PTHR34145">
    <property type="entry name" value="OS02G0105600 PROTEIN"/>
    <property type="match status" value="1"/>
</dbReference>
<dbReference type="ExpressionAtlas" id="A0A3L6E6V6">
    <property type="expression patterns" value="baseline and differential"/>
</dbReference>
<dbReference type="EMBL" id="NCVQ01000007">
    <property type="protein sequence ID" value="PWZ16654.1"/>
    <property type="molecule type" value="Genomic_DNA"/>
</dbReference>
<comment type="caution">
    <text evidence="2">The sequence shown here is derived from an EMBL/GenBank/DDBJ whole genome shotgun (WGS) entry which is preliminary data.</text>
</comment>
<dbReference type="InterPro" id="IPR032675">
    <property type="entry name" value="LRR_dom_sf"/>
</dbReference>
<dbReference type="Gene3D" id="3.80.10.10">
    <property type="entry name" value="Ribonuclease Inhibitor"/>
    <property type="match status" value="1"/>
</dbReference>
<accession>A0A3L6E6V6</accession>
<dbReference type="InterPro" id="IPR055357">
    <property type="entry name" value="LRR_At1g61320_AtMIF1"/>
</dbReference>
<evidence type="ECO:0000313" key="2">
    <source>
        <dbReference type="EMBL" id="PWZ16654.1"/>
    </source>
</evidence>
<name>A0A3L6E6V6_MAIZE</name>
<gene>
    <name evidence="2" type="primary">At3g58900</name>
    <name evidence="2" type="ORF">Zm00014a_025198</name>
</gene>
<sequence>MIEPHFTEEGSIASSYKEKRSCQHNDDSKGEQEKPFLPEGVWSHIHSFMHIRDAGRAACLSRSFLQSWRCHPYLIFTDETLGCKKNTSQENEIASNFYSRVDNILNNHSDIGMKALKIHVPIGYTAKDSRYLNRWLQIAITHGIEELELIFPFMAKYKFPYSLLPMSGDSIKCLELSCCSFRPTSKFGWLKNLTKLCLDGVFIEGDELERLVSSALALERLEIRYCDRIVCLKVPSMLQRLTYLEVYDCDKLRVLDIDAPNITCFNFGRHHTKTKLSIGGGVSKIKELSACFDDAVYYVRVELPSMMANLETLTINSMVEMNIPVLPSKYLHLKYLRICLAAYTFPSTFDYFSLASFFDACPSLEAFFLDAHQRKMKHVSIITNPLVLRGTPEQRHHKLKTVEMNGFTSAKSLVELACHIAQCATSLQSLKLEVHQSDFKCYIPANKHNKCSPLPVEVLMESRRAHLAIMTYIEPIIPSTVKLQVVGPCSRCHALEQ</sequence>
<protein>
    <submittedName>
        <fullName evidence="2">F-box/LRR-repeat protein</fullName>
    </submittedName>
</protein>
<evidence type="ECO:0000259" key="1">
    <source>
        <dbReference type="Pfam" id="PF23622"/>
    </source>
</evidence>
<dbReference type="InterPro" id="IPR053772">
    <property type="entry name" value="At1g61320/At1g61330-like"/>
</dbReference>
<dbReference type="Proteomes" id="UP000251960">
    <property type="component" value="Chromosome 6"/>
</dbReference>